<dbReference type="GO" id="GO:0005524">
    <property type="term" value="F:ATP binding"/>
    <property type="evidence" value="ECO:0007669"/>
    <property type="project" value="InterPro"/>
</dbReference>
<protein>
    <submittedName>
        <fullName evidence="1">Ethanolamine utilization protein EutP</fullName>
    </submittedName>
</protein>
<dbReference type="PANTHER" id="PTHR40453:SF1">
    <property type="entry name" value="PROTEIN YOEF"/>
    <property type="match status" value="1"/>
</dbReference>
<gene>
    <name evidence="1" type="ORF">BHK98_03135</name>
</gene>
<dbReference type="Pfam" id="PF10662">
    <property type="entry name" value="PduV-EutP"/>
    <property type="match status" value="1"/>
</dbReference>
<sequence>MKKKLFLAGRSEAGKTSLTQALKGENVHYHKTQYVKTWDITIDTPGEYAETKTLALALGCFSFDSDVIGLLCAADEPYNLFDPAIIGVSTRPMIGIITKIDSPLANIPMVRQWLEDAGCERIFPVNNVTGEGVDALRDYLMEEPVPLDLDRVIQNQRKGLKDWDRSGDTEVQQSEPE</sequence>
<proteinExistence type="predicted"/>
<dbReference type="SUPFAM" id="SSF52540">
    <property type="entry name" value="P-loop containing nucleoside triphosphate hydrolases"/>
    <property type="match status" value="1"/>
</dbReference>
<dbReference type="InterPro" id="IPR012381">
    <property type="entry name" value="EutP_PduV"/>
</dbReference>
<evidence type="ECO:0000313" key="1">
    <source>
        <dbReference type="EMBL" id="OLR56918.1"/>
    </source>
</evidence>
<dbReference type="CDD" id="cd00882">
    <property type="entry name" value="Ras_like_GTPase"/>
    <property type="match status" value="1"/>
</dbReference>
<keyword evidence="2" id="KW-1185">Reference proteome</keyword>
<dbReference type="Gene3D" id="3.40.50.300">
    <property type="entry name" value="P-loop containing nucleotide triphosphate hydrolases"/>
    <property type="match status" value="1"/>
</dbReference>
<dbReference type="AlphaFoldDB" id="A0A1Q9JL20"/>
<organism evidence="1 2">
    <name type="scientific">Hornefia porci</name>
    <dbReference type="NCBI Taxonomy" id="2652292"/>
    <lineage>
        <taxon>Bacteria</taxon>
        <taxon>Bacillati</taxon>
        <taxon>Bacillota</taxon>
        <taxon>Clostridia</taxon>
        <taxon>Peptostreptococcales</taxon>
        <taxon>Anaerovoracaceae</taxon>
        <taxon>Hornefia</taxon>
    </lineage>
</organism>
<accession>A0A1Q9JL20</accession>
<dbReference type="GO" id="GO:0006576">
    <property type="term" value="P:biogenic amine metabolic process"/>
    <property type="evidence" value="ECO:0007669"/>
    <property type="project" value="InterPro"/>
</dbReference>
<evidence type="ECO:0000313" key="2">
    <source>
        <dbReference type="Proteomes" id="UP000187404"/>
    </source>
</evidence>
<dbReference type="Proteomes" id="UP000187404">
    <property type="component" value="Unassembled WGS sequence"/>
</dbReference>
<dbReference type="InterPro" id="IPR027417">
    <property type="entry name" value="P-loop_NTPase"/>
</dbReference>
<dbReference type="STRING" id="1261640.BHK98_03135"/>
<comment type="caution">
    <text evidence="1">The sequence shown here is derived from an EMBL/GenBank/DDBJ whole genome shotgun (WGS) entry which is preliminary data.</text>
</comment>
<reference evidence="1 2" key="1">
    <citation type="journal article" date="2016" name="Appl. Environ. Microbiol.">
        <title>Function and Phylogeny of Bacterial Butyryl Coenzyme A:Acetate Transferases and Their Diversity in the Proximal Colon of Swine.</title>
        <authorList>
            <person name="Trachsel J."/>
            <person name="Bayles D.O."/>
            <person name="Looft T."/>
            <person name="Levine U.Y."/>
            <person name="Allen H.K."/>
        </authorList>
    </citation>
    <scope>NUCLEOTIDE SEQUENCE [LARGE SCALE GENOMIC DNA]</scope>
    <source>
        <strain evidence="1 2">68-3-10</strain>
    </source>
</reference>
<dbReference type="EMBL" id="MJIE01000001">
    <property type="protein sequence ID" value="OLR56918.1"/>
    <property type="molecule type" value="Genomic_DNA"/>
</dbReference>
<dbReference type="PANTHER" id="PTHR40453">
    <property type="entry name" value="PROTEIN YOEF"/>
    <property type="match status" value="1"/>
</dbReference>
<name>A0A1Q9JL20_9FIRM</name>
<dbReference type="OrthoDB" id="6179at2"/>